<reference evidence="1 2" key="1">
    <citation type="submission" date="2015-05" db="EMBL/GenBank/DDBJ databases">
        <title>Distinctive expansion of gene families associated with plant cell wall degradation and secondary metabolism in the genomes of grapevine trunk pathogens.</title>
        <authorList>
            <person name="Lawrence D.P."/>
            <person name="Travadon R."/>
            <person name="Rolshausen P.E."/>
            <person name="Baumgartner K."/>
        </authorList>
    </citation>
    <scope>NUCLEOTIDE SEQUENCE [LARGE SCALE GENOMIC DNA]</scope>
    <source>
        <strain evidence="1">DA912</strain>
    </source>
</reference>
<protein>
    <submittedName>
        <fullName evidence="1">Putative oviduct-specific glycoprotein</fullName>
    </submittedName>
</protein>
<dbReference type="EMBL" id="LCUC01000364">
    <property type="protein sequence ID" value="KKY31714.1"/>
    <property type="molecule type" value="Genomic_DNA"/>
</dbReference>
<dbReference type="Gene3D" id="3.20.20.80">
    <property type="entry name" value="Glycosidases"/>
    <property type="match status" value="1"/>
</dbReference>
<dbReference type="OrthoDB" id="73875at2759"/>
<organism evidence="1 2">
    <name type="scientific">Diaporthe ampelina</name>
    <dbReference type="NCBI Taxonomy" id="1214573"/>
    <lineage>
        <taxon>Eukaryota</taxon>
        <taxon>Fungi</taxon>
        <taxon>Dikarya</taxon>
        <taxon>Ascomycota</taxon>
        <taxon>Pezizomycotina</taxon>
        <taxon>Sordariomycetes</taxon>
        <taxon>Sordariomycetidae</taxon>
        <taxon>Diaporthales</taxon>
        <taxon>Diaporthaceae</taxon>
        <taxon>Diaporthe</taxon>
    </lineage>
</organism>
<accession>A0A0G2FC03</accession>
<dbReference type="InterPro" id="IPR029070">
    <property type="entry name" value="Chitinase_insertion_sf"/>
</dbReference>
<dbReference type="AlphaFoldDB" id="A0A0G2FC03"/>
<dbReference type="STRING" id="1214573.A0A0G2FC03"/>
<dbReference type="Proteomes" id="UP000034680">
    <property type="component" value="Unassembled WGS sequence"/>
</dbReference>
<gene>
    <name evidence="1" type="ORF">UCDDA912_g08304</name>
</gene>
<dbReference type="SUPFAM" id="SSF54556">
    <property type="entry name" value="Chitinase insertion domain"/>
    <property type="match status" value="1"/>
</dbReference>
<name>A0A0G2FC03_9PEZI</name>
<keyword evidence="2" id="KW-1185">Reference proteome</keyword>
<evidence type="ECO:0000313" key="2">
    <source>
        <dbReference type="Proteomes" id="UP000034680"/>
    </source>
</evidence>
<dbReference type="Gene3D" id="3.10.50.10">
    <property type="match status" value="1"/>
</dbReference>
<proteinExistence type="predicted"/>
<reference evidence="1 2" key="2">
    <citation type="submission" date="2015-05" db="EMBL/GenBank/DDBJ databases">
        <authorList>
            <person name="Morales-Cruz A."/>
            <person name="Amrine K.C."/>
            <person name="Cantu D."/>
        </authorList>
    </citation>
    <scope>NUCLEOTIDE SEQUENCE [LARGE SCALE GENOMIC DNA]</scope>
    <source>
        <strain evidence="1">DA912</strain>
    </source>
</reference>
<evidence type="ECO:0000313" key="1">
    <source>
        <dbReference type="EMBL" id="KKY31714.1"/>
    </source>
</evidence>
<sequence length="133" mass="14943">MCLLANLHGSWDSDVKTLGQIVRGQADVREIRNNTIPLWFDGLDPQKINIVLAMYGRGYTLADPSCNSLGCHFIGASKPAECTKSEGVMSLTEIKRRATELNIKPKYLNKYFTELGKKIQGKVEQRVIVVCEW</sequence>
<comment type="caution">
    <text evidence="1">The sequence shown here is derived from an EMBL/GenBank/DDBJ whole genome shotgun (WGS) entry which is preliminary data.</text>
</comment>